<dbReference type="OMA" id="YPFDYTQ"/>
<feature type="transmembrane region" description="Helical" evidence="10">
    <location>
        <begin position="148"/>
        <end position="167"/>
    </location>
</feature>
<keyword evidence="2" id="KW-1003">Cell membrane</keyword>
<feature type="transmembrane region" description="Helical" evidence="10">
    <location>
        <begin position="33"/>
        <end position="52"/>
    </location>
</feature>
<keyword evidence="3 10" id="KW-0716">Sensory transduction</keyword>
<accession>B3LZI6</accession>
<name>B3LZI6_DROAN</name>
<dbReference type="CTD" id="40648"/>
<comment type="similarity">
    <text evidence="10">Belongs to the insect chemoreceptor superfamily. Heteromeric odorant receptor channel (TC 1.A.69) family.</text>
</comment>
<dbReference type="GO" id="GO:0005549">
    <property type="term" value="F:odorant binding"/>
    <property type="evidence" value="ECO:0007669"/>
    <property type="project" value="InterPro"/>
</dbReference>
<protein>
    <recommendedName>
        <fullName evidence="10">Odorant receptor</fullName>
    </recommendedName>
</protein>
<evidence type="ECO:0000256" key="7">
    <source>
        <dbReference type="ARBA" id="ARBA00023136"/>
    </source>
</evidence>
<evidence type="ECO:0000256" key="5">
    <source>
        <dbReference type="ARBA" id="ARBA00022725"/>
    </source>
</evidence>
<feature type="transmembrane region" description="Helical" evidence="10">
    <location>
        <begin position="82"/>
        <end position="103"/>
    </location>
</feature>
<feature type="transmembrane region" description="Helical" evidence="10">
    <location>
        <begin position="57"/>
        <end position="76"/>
    </location>
</feature>
<evidence type="ECO:0000256" key="8">
    <source>
        <dbReference type="ARBA" id="ARBA00023170"/>
    </source>
</evidence>
<dbReference type="Pfam" id="PF02949">
    <property type="entry name" value="7tm_6"/>
    <property type="match status" value="1"/>
</dbReference>
<reference evidence="11 12" key="1">
    <citation type="journal article" date="2007" name="Nature">
        <title>Evolution of genes and genomes on the Drosophila phylogeny.</title>
        <authorList>
            <consortium name="Drosophila 12 Genomes Consortium"/>
            <person name="Clark A.G."/>
            <person name="Eisen M.B."/>
            <person name="Smith D.R."/>
            <person name="Bergman C.M."/>
            <person name="Oliver B."/>
            <person name="Markow T.A."/>
            <person name="Kaufman T.C."/>
            <person name="Kellis M."/>
            <person name="Gelbart W."/>
            <person name="Iyer V.N."/>
            <person name="Pollard D.A."/>
            <person name="Sackton T.B."/>
            <person name="Larracuente A.M."/>
            <person name="Singh N.D."/>
            <person name="Abad J.P."/>
            <person name="Abt D.N."/>
            <person name="Adryan B."/>
            <person name="Aguade M."/>
            <person name="Akashi H."/>
            <person name="Anderson W.W."/>
            <person name="Aquadro C.F."/>
            <person name="Ardell D.H."/>
            <person name="Arguello R."/>
            <person name="Artieri C.G."/>
            <person name="Barbash D.A."/>
            <person name="Barker D."/>
            <person name="Barsanti P."/>
            <person name="Batterham P."/>
            <person name="Batzoglou S."/>
            <person name="Begun D."/>
            <person name="Bhutkar A."/>
            <person name="Blanco E."/>
            <person name="Bosak S.A."/>
            <person name="Bradley R.K."/>
            <person name="Brand A.D."/>
            <person name="Brent M.R."/>
            <person name="Brooks A.N."/>
            <person name="Brown R.H."/>
            <person name="Butlin R.K."/>
            <person name="Caggese C."/>
            <person name="Calvi B.R."/>
            <person name="Bernardo de Carvalho A."/>
            <person name="Caspi A."/>
            <person name="Castrezana S."/>
            <person name="Celniker S.E."/>
            <person name="Chang J.L."/>
            <person name="Chapple C."/>
            <person name="Chatterji S."/>
            <person name="Chinwalla A."/>
            <person name="Civetta A."/>
            <person name="Clifton S.W."/>
            <person name="Comeron J.M."/>
            <person name="Costello J.C."/>
            <person name="Coyne J.A."/>
            <person name="Daub J."/>
            <person name="David R.G."/>
            <person name="Delcher A.L."/>
            <person name="Delehaunty K."/>
            <person name="Do C.B."/>
            <person name="Ebling H."/>
            <person name="Edwards K."/>
            <person name="Eickbush T."/>
            <person name="Evans J.D."/>
            <person name="Filipski A."/>
            <person name="Findeiss S."/>
            <person name="Freyhult E."/>
            <person name="Fulton L."/>
            <person name="Fulton R."/>
            <person name="Garcia A.C."/>
            <person name="Gardiner A."/>
            <person name="Garfield D.A."/>
            <person name="Garvin B.E."/>
            <person name="Gibson G."/>
            <person name="Gilbert D."/>
            <person name="Gnerre S."/>
            <person name="Godfrey J."/>
            <person name="Good R."/>
            <person name="Gotea V."/>
            <person name="Gravely B."/>
            <person name="Greenberg A.J."/>
            <person name="Griffiths-Jones S."/>
            <person name="Gross S."/>
            <person name="Guigo R."/>
            <person name="Gustafson E.A."/>
            <person name="Haerty W."/>
            <person name="Hahn M.W."/>
            <person name="Halligan D.L."/>
            <person name="Halpern A.L."/>
            <person name="Halter G.M."/>
            <person name="Han M.V."/>
            <person name="Heger A."/>
            <person name="Hillier L."/>
            <person name="Hinrichs A.S."/>
            <person name="Holmes I."/>
            <person name="Hoskins R.A."/>
            <person name="Hubisz M.J."/>
            <person name="Hultmark D."/>
            <person name="Huntley M.A."/>
            <person name="Jaffe D.B."/>
            <person name="Jagadeeshan S."/>
            <person name="Jeck W.R."/>
            <person name="Johnson J."/>
            <person name="Jones C.D."/>
            <person name="Jordan W.C."/>
            <person name="Karpen G.H."/>
            <person name="Kataoka E."/>
            <person name="Keightley P.D."/>
            <person name="Kheradpour P."/>
            <person name="Kirkness E.F."/>
            <person name="Koerich L.B."/>
            <person name="Kristiansen K."/>
            <person name="Kudrna D."/>
            <person name="Kulathinal R.J."/>
            <person name="Kumar S."/>
            <person name="Kwok R."/>
            <person name="Lander E."/>
            <person name="Langley C.H."/>
            <person name="Lapoint R."/>
            <person name="Lazzaro B.P."/>
            <person name="Lee S.J."/>
            <person name="Levesque L."/>
            <person name="Li R."/>
            <person name="Lin C.F."/>
            <person name="Lin M.F."/>
            <person name="Lindblad-Toh K."/>
            <person name="Llopart A."/>
            <person name="Long M."/>
            <person name="Low L."/>
            <person name="Lozovsky E."/>
            <person name="Lu J."/>
            <person name="Luo M."/>
            <person name="Machado C.A."/>
            <person name="Makalowski W."/>
            <person name="Marzo M."/>
            <person name="Matsuda M."/>
            <person name="Matzkin L."/>
            <person name="McAllister B."/>
            <person name="McBride C.S."/>
            <person name="McKernan B."/>
            <person name="McKernan K."/>
            <person name="Mendez-Lago M."/>
            <person name="Minx P."/>
            <person name="Mollenhauer M.U."/>
            <person name="Montooth K."/>
            <person name="Mount S.M."/>
            <person name="Mu X."/>
            <person name="Myers E."/>
            <person name="Negre B."/>
            <person name="Newfeld S."/>
            <person name="Nielsen R."/>
            <person name="Noor M.A."/>
            <person name="O'Grady P."/>
            <person name="Pachter L."/>
            <person name="Papaceit M."/>
            <person name="Parisi M.J."/>
            <person name="Parisi M."/>
            <person name="Parts L."/>
            <person name="Pedersen J.S."/>
            <person name="Pesole G."/>
            <person name="Phillippy A.M."/>
            <person name="Ponting C.P."/>
            <person name="Pop M."/>
            <person name="Porcelli D."/>
            <person name="Powell J.R."/>
            <person name="Prohaska S."/>
            <person name="Pruitt K."/>
            <person name="Puig M."/>
            <person name="Quesneville H."/>
            <person name="Ram K.R."/>
            <person name="Rand D."/>
            <person name="Rasmussen M.D."/>
            <person name="Reed L.K."/>
            <person name="Reenan R."/>
            <person name="Reily A."/>
            <person name="Remington K.A."/>
            <person name="Rieger T.T."/>
            <person name="Ritchie M.G."/>
            <person name="Robin C."/>
            <person name="Rogers Y.H."/>
            <person name="Rohde C."/>
            <person name="Rozas J."/>
            <person name="Rubenfield M.J."/>
            <person name="Ruiz A."/>
            <person name="Russo S."/>
            <person name="Salzberg S.L."/>
            <person name="Sanchez-Gracia A."/>
            <person name="Saranga D.J."/>
            <person name="Sato H."/>
            <person name="Schaeffer S.W."/>
            <person name="Schatz M.C."/>
            <person name="Schlenke T."/>
            <person name="Schwartz R."/>
            <person name="Segarra C."/>
            <person name="Singh R.S."/>
            <person name="Sirot L."/>
            <person name="Sirota M."/>
            <person name="Sisneros N.B."/>
            <person name="Smith C.D."/>
            <person name="Smith T.F."/>
            <person name="Spieth J."/>
            <person name="Stage D.E."/>
            <person name="Stark A."/>
            <person name="Stephan W."/>
            <person name="Strausberg R.L."/>
            <person name="Strempel S."/>
            <person name="Sturgill D."/>
            <person name="Sutton G."/>
            <person name="Sutton G.G."/>
            <person name="Tao W."/>
            <person name="Teichmann S."/>
            <person name="Tobari Y.N."/>
            <person name="Tomimura Y."/>
            <person name="Tsolas J.M."/>
            <person name="Valente V.L."/>
            <person name="Venter E."/>
            <person name="Venter J.C."/>
            <person name="Vicario S."/>
            <person name="Vieira F.G."/>
            <person name="Vilella A.J."/>
            <person name="Villasante A."/>
            <person name="Walenz B."/>
            <person name="Wang J."/>
            <person name="Wasserman M."/>
            <person name="Watts T."/>
            <person name="Wilson D."/>
            <person name="Wilson R.K."/>
            <person name="Wing R.A."/>
            <person name="Wolfner M.F."/>
            <person name="Wong A."/>
            <person name="Wong G.K."/>
            <person name="Wu C.I."/>
            <person name="Wu G."/>
            <person name="Yamamoto D."/>
            <person name="Yang H.P."/>
            <person name="Yang S.P."/>
            <person name="Yorke J.A."/>
            <person name="Yoshida K."/>
            <person name="Zdobnov E."/>
            <person name="Zhang P."/>
            <person name="Zhang Y."/>
            <person name="Zimin A.V."/>
            <person name="Baldwin J."/>
            <person name="Abdouelleil A."/>
            <person name="Abdulkadir J."/>
            <person name="Abebe A."/>
            <person name="Abera B."/>
            <person name="Abreu J."/>
            <person name="Acer S.C."/>
            <person name="Aftuck L."/>
            <person name="Alexander A."/>
            <person name="An P."/>
            <person name="Anderson E."/>
            <person name="Anderson S."/>
            <person name="Arachi H."/>
            <person name="Azer M."/>
            <person name="Bachantsang P."/>
            <person name="Barry A."/>
            <person name="Bayul T."/>
            <person name="Berlin A."/>
            <person name="Bessette D."/>
            <person name="Bloom T."/>
            <person name="Blye J."/>
            <person name="Boguslavskiy L."/>
            <person name="Bonnet C."/>
            <person name="Boukhgalter B."/>
            <person name="Bourzgui I."/>
            <person name="Brown A."/>
            <person name="Cahill P."/>
            <person name="Channer S."/>
            <person name="Cheshatsang Y."/>
            <person name="Chuda L."/>
            <person name="Citroen M."/>
            <person name="Collymore A."/>
            <person name="Cooke P."/>
            <person name="Costello M."/>
            <person name="D'Aco K."/>
            <person name="Daza R."/>
            <person name="De Haan G."/>
            <person name="DeGray S."/>
            <person name="DeMaso C."/>
            <person name="Dhargay N."/>
            <person name="Dooley K."/>
            <person name="Dooley E."/>
            <person name="Doricent M."/>
            <person name="Dorje P."/>
            <person name="Dorjee K."/>
            <person name="Dupes A."/>
            <person name="Elong R."/>
            <person name="Falk J."/>
            <person name="Farina A."/>
            <person name="Faro S."/>
            <person name="Ferguson D."/>
            <person name="Fisher S."/>
            <person name="Foley C.D."/>
            <person name="Franke A."/>
            <person name="Friedrich D."/>
            <person name="Gadbois L."/>
            <person name="Gearin G."/>
            <person name="Gearin C.R."/>
            <person name="Giannoukos G."/>
            <person name="Goode T."/>
            <person name="Graham J."/>
            <person name="Grandbois E."/>
            <person name="Grewal S."/>
            <person name="Gyaltsen K."/>
            <person name="Hafez N."/>
            <person name="Hagos B."/>
            <person name="Hall J."/>
            <person name="Henson C."/>
            <person name="Hollinger A."/>
            <person name="Honan T."/>
            <person name="Huard M.D."/>
            <person name="Hughes L."/>
            <person name="Hurhula B."/>
            <person name="Husby M.E."/>
            <person name="Kamat A."/>
            <person name="Kanga B."/>
            <person name="Kashin S."/>
            <person name="Khazanovich D."/>
            <person name="Kisner P."/>
            <person name="Lance K."/>
            <person name="Lara M."/>
            <person name="Lee W."/>
            <person name="Lennon N."/>
            <person name="Letendre F."/>
            <person name="LeVine R."/>
            <person name="Lipovsky A."/>
            <person name="Liu X."/>
            <person name="Liu J."/>
            <person name="Liu S."/>
            <person name="Lokyitsang T."/>
            <person name="Lokyitsang Y."/>
            <person name="Lubonja R."/>
            <person name="Lui A."/>
            <person name="MacDonald P."/>
            <person name="Magnisalis V."/>
            <person name="Maru K."/>
            <person name="Matthews C."/>
            <person name="McCusker W."/>
            <person name="McDonough S."/>
            <person name="Mehta T."/>
            <person name="Meldrim J."/>
            <person name="Meneus L."/>
            <person name="Mihai O."/>
            <person name="Mihalev A."/>
            <person name="Mihova T."/>
            <person name="Mittelman R."/>
            <person name="Mlenga V."/>
            <person name="Montmayeur A."/>
            <person name="Mulrain L."/>
            <person name="Navidi A."/>
            <person name="Naylor J."/>
            <person name="Negash T."/>
            <person name="Nguyen T."/>
            <person name="Nguyen N."/>
            <person name="Nicol R."/>
            <person name="Norbu C."/>
            <person name="Norbu N."/>
            <person name="Novod N."/>
            <person name="O'Neill B."/>
            <person name="Osman S."/>
            <person name="Markiewicz E."/>
            <person name="Oyono O.L."/>
            <person name="Patti C."/>
            <person name="Phunkhang P."/>
            <person name="Pierre F."/>
            <person name="Priest M."/>
            <person name="Raghuraman S."/>
            <person name="Rege F."/>
            <person name="Reyes R."/>
            <person name="Rise C."/>
            <person name="Rogov P."/>
            <person name="Ross K."/>
            <person name="Ryan E."/>
            <person name="Settipalli S."/>
            <person name="Shea T."/>
            <person name="Sherpa N."/>
            <person name="Shi L."/>
            <person name="Shih D."/>
            <person name="Sparrow T."/>
            <person name="Spaulding J."/>
            <person name="Stalker J."/>
            <person name="Stange-Thomann N."/>
            <person name="Stavropoulos S."/>
            <person name="Stone C."/>
            <person name="Strader C."/>
            <person name="Tesfaye S."/>
            <person name="Thomson T."/>
            <person name="Thoulutsang Y."/>
            <person name="Thoulutsang D."/>
            <person name="Topham K."/>
            <person name="Topping I."/>
            <person name="Tsamla T."/>
            <person name="Vassiliev H."/>
            <person name="Vo A."/>
            <person name="Wangchuk T."/>
            <person name="Wangdi T."/>
            <person name="Weiand M."/>
            <person name="Wilkinson J."/>
            <person name="Wilson A."/>
            <person name="Yadav S."/>
            <person name="Young G."/>
            <person name="Yu Q."/>
            <person name="Zembek L."/>
            <person name="Zhong D."/>
            <person name="Zimmer A."/>
            <person name="Zwirko Z."/>
            <person name="Jaffe D.B."/>
            <person name="Alvarez P."/>
            <person name="Brockman W."/>
            <person name="Butler J."/>
            <person name="Chin C."/>
            <person name="Gnerre S."/>
            <person name="Grabherr M."/>
            <person name="Kleber M."/>
            <person name="Mauceli E."/>
            <person name="MacCallum I."/>
        </authorList>
    </citation>
    <scope>NUCLEOTIDE SEQUENCE [LARGE SCALE GENOMIC DNA]</scope>
    <source>
        <strain evidence="12">Tucson 14024-0371.13</strain>
    </source>
</reference>
<feature type="transmembrane region" description="Helical" evidence="10">
    <location>
        <begin position="355"/>
        <end position="376"/>
    </location>
</feature>
<evidence type="ECO:0000256" key="3">
    <source>
        <dbReference type="ARBA" id="ARBA00022606"/>
    </source>
</evidence>
<keyword evidence="4 10" id="KW-0812">Transmembrane</keyword>
<dbReference type="GO" id="GO:0030425">
    <property type="term" value="C:dendrite"/>
    <property type="evidence" value="ECO:0007669"/>
    <property type="project" value="EnsemblMetazoa"/>
</dbReference>
<dbReference type="GO" id="GO:0004984">
    <property type="term" value="F:olfactory receptor activity"/>
    <property type="evidence" value="ECO:0007669"/>
    <property type="project" value="InterPro"/>
</dbReference>
<dbReference type="GeneID" id="6500497"/>
<dbReference type="GO" id="GO:0007165">
    <property type="term" value="P:signal transduction"/>
    <property type="evidence" value="ECO:0007669"/>
    <property type="project" value="UniProtKB-KW"/>
</dbReference>
<proteinExistence type="inferred from homology"/>
<keyword evidence="8 10" id="KW-0675">Receptor</keyword>
<dbReference type="PANTHER" id="PTHR21137">
    <property type="entry name" value="ODORANT RECEPTOR"/>
    <property type="match status" value="1"/>
</dbReference>
<dbReference type="STRING" id="7217.B3LZI6"/>
<keyword evidence="6 10" id="KW-1133">Transmembrane helix</keyword>
<dbReference type="GO" id="GO:0005886">
    <property type="term" value="C:plasma membrane"/>
    <property type="evidence" value="ECO:0007669"/>
    <property type="project" value="UniProtKB-SubCell"/>
</dbReference>
<dbReference type="eggNOG" id="ENOG502SAW0">
    <property type="taxonomic scope" value="Eukaryota"/>
</dbReference>
<dbReference type="GO" id="GO:0008104">
    <property type="term" value="P:intracellular protein localization"/>
    <property type="evidence" value="ECO:0007669"/>
    <property type="project" value="EnsemblMetazoa"/>
</dbReference>
<evidence type="ECO:0000256" key="10">
    <source>
        <dbReference type="RuleBase" id="RU351113"/>
    </source>
</evidence>
<evidence type="ECO:0000256" key="1">
    <source>
        <dbReference type="ARBA" id="ARBA00004651"/>
    </source>
</evidence>
<dbReference type="EMBL" id="CH902617">
    <property type="protein sequence ID" value="EDV41928.1"/>
    <property type="molecule type" value="Genomic_DNA"/>
</dbReference>
<dbReference type="FunCoup" id="B3LZI6">
    <property type="interactions" value="13"/>
</dbReference>
<organism evidence="11 12">
    <name type="scientific">Drosophila ananassae</name>
    <name type="common">Fruit fly</name>
    <dbReference type="NCBI Taxonomy" id="7217"/>
    <lineage>
        <taxon>Eukaryota</taxon>
        <taxon>Metazoa</taxon>
        <taxon>Ecdysozoa</taxon>
        <taxon>Arthropoda</taxon>
        <taxon>Hexapoda</taxon>
        <taxon>Insecta</taxon>
        <taxon>Pterygota</taxon>
        <taxon>Neoptera</taxon>
        <taxon>Endopterygota</taxon>
        <taxon>Diptera</taxon>
        <taxon>Brachycera</taxon>
        <taxon>Muscomorpha</taxon>
        <taxon>Ephydroidea</taxon>
        <taxon>Drosophilidae</taxon>
        <taxon>Drosophila</taxon>
        <taxon>Sophophora</taxon>
    </lineage>
</organism>
<dbReference type="GO" id="GO:0042048">
    <property type="term" value="P:olfactory behavior"/>
    <property type="evidence" value="ECO:0007669"/>
    <property type="project" value="EnsemblMetazoa"/>
</dbReference>
<evidence type="ECO:0000256" key="9">
    <source>
        <dbReference type="ARBA" id="ARBA00023224"/>
    </source>
</evidence>
<dbReference type="HOGENOM" id="CLU_585637_0_0_1"/>
<dbReference type="GO" id="GO:0043025">
    <property type="term" value="C:neuronal cell body"/>
    <property type="evidence" value="ECO:0007669"/>
    <property type="project" value="EnsemblMetazoa"/>
</dbReference>
<dbReference type="InParanoid" id="B3LZI6"/>
<dbReference type="AlphaFoldDB" id="B3LZI6"/>
<evidence type="ECO:0000313" key="11">
    <source>
        <dbReference type="EMBL" id="EDV41928.1"/>
    </source>
</evidence>
<dbReference type="KEGG" id="dan:6500497"/>
<evidence type="ECO:0000256" key="4">
    <source>
        <dbReference type="ARBA" id="ARBA00022692"/>
    </source>
</evidence>
<keyword evidence="7 10" id="KW-0472">Membrane</keyword>
<sequence>MKEKGEINPFKRQDLFVFVRQTMCIAAMYPFRYYFKVSGILFGLITFLDVIYEIFNYFVSVHIAALFMCTIYLNYGKGDLDFFVNCLIQTIIYSWMIAMKLYFRRFRPALLDEILKYINEKYEPRSAVGFSYVNMDGSYRMSRLWIKTYVYCCYIGTIFWLALPIAYRDKSLPLACWYPFDYTQPVVYEVVFFLQAVGQIQVAATFASSSGLHMVFCILMSGQYDVLFCSLKNVLATSYVRMGASLAEMRQLEAEQSVSDAEPSQYSYSFELQTPLEQLLQENPKSEVSPDFSRAFRDSFIRCIYHHRYIVSVLKKMEKFYSPIWFLKIGEVTFLMCLVAFVSTKSTAANSFMRMVSLGQYLILVLYELFIICYFAEIVYQNSQRCGEALWRSPWQRHSREVRSDYMFFMLNSRRQFQLTAGKITNLNIERFRGTITTAFSFLTLLQKMDARG</sequence>
<keyword evidence="9 10" id="KW-0807">Transducer</keyword>
<gene>
    <name evidence="11" type="primary">Dana\GF17714</name>
    <name evidence="11" type="synonym">dana_GLEANR_18976</name>
    <name evidence="11" type="ORF">GF17714</name>
</gene>
<keyword evidence="5 10" id="KW-0552">Olfaction</keyword>
<feature type="transmembrane region" description="Helical" evidence="10">
    <location>
        <begin position="325"/>
        <end position="343"/>
    </location>
</feature>
<comment type="subcellular location">
    <subcellularLocation>
        <location evidence="1 10">Cell membrane</location>
        <topology evidence="1 10">Multi-pass membrane protein</topology>
    </subcellularLocation>
</comment>
<dbReference type="Proteomes" id="UP000007801">
    <property type="component" value="Unassembled WGS sequence"/>
</dbReference>
<dbReference type="PANTHER" id="PTHR21137:SF42">
    <property type="entry name" value="ODORANT RECEPTOR 83A"/>
    <property type="match status" value="1"/>
</dbReference>
<dbReference type="InterPro" id="IPR004117">
    <property type="entry name" value="7tm6_olfct_rcpt"/>
</dbReference>
<evidence type="ECO:0000313" key="12">
    <source>
        <dbReference type="Proteomes" id="UP000007801"/>
    </source>
</evidence>
<feature type="transmembrane region" description="Helical" evidence="10">
    <location>
        <begin position="187"/>
        <end position="207"/>
    </location>
</feature>
<evidence type="ECO:0000256" key="6">
    <source>
        <dbReference type="ARBA" id="ARBA00022989"/>
    </source>
</evidence>
<keyword evidence="12" id="KW-1185">Reference proteome</keyword>
<evidence type="ECO:0000256" key="2">
    <source>
        <dbReference type="ARBA" id="ARBA00022475"/>
    </source>
</evidence>
<dbReference type="OrthoDB" id="6682367at2759"/>
<dbReference type="PhylomeDB" id="B3LZI6"/>